<keyword evidence="3" id="KW-1185">Reference proteome</keyword>
<feature type="compositionally biased region" description="Acidic residues" evidence="1">
    <location>
        <begin position="21"/>
        <end position="49"/>
    </location>
</feature>
<evidence type="ECO:0000256" key="1">
    <source>
        <dbReference type="SAM" id="MobiDB-lite"/>
    </source>
</evidence>
<accession>A0A834K1I3</accession>
<dbReference type="AlphaFoldDB" id="A0A834K1I3"/>
<comment type="caution">
    <text evidence="2">The sequence shown here is derived from an EMBL/GenBank/DDBJ whole genome shotgun (WGS) entry which is preliminary data.</text>
</comment>
<feature type="region of interest" description="Disordered" evidence="1">
    <location>
        <begin position="1"/>
        <end position="49"/>
    </location>
</feature>
<organism evidence="2 3">
    <name type="scientific">Vespula vulgaris</name>
    <name type="common">Yellow jacket</name>
    <name type="synonym">Wasp</name>
    <dbReference type="NCBI Taxonomy" id="7454"/>
    <lineage>
        <taxon>Eukaryota</taxon>
        <taxon>Metazoa</taxon>
        <taxon>Ecdysozoa</taxon>
        <taxon>Arthropoda</taxon>
        <taxon>Hexapoda</taxon>
        <taxon>Insecta</taxon>
        <taxon>Pterygota</taxon>
        <taxon>Neoptera</taxon>
        <taxon>Endopterygota</taxon>
        <taxon>Hymenoptera</taxon>
        <taxon>Apocrita</taxon>
        <taxon>Aculeata</taxon>
        <taxon>Vespoidea</taxon>
        <taxon>Vespidae</taxon>
        <taxon>Vespinae</taxon>
        <taxon>Vespula</taxon>
    </lineage>
</organism>
<name>A0A834K1I3_VESVU</name>
<sequence length="158" mass="18305">MCLLALCSRNRSKLEEGKEEEKEEEEEEEGEGEEEEEEEGKEEVVVEEIEKEEGKKRVSEFKDAAIEVGRLSLLGLKSRTQPFNLQMEEKDSVRGYRTTRENEAVCDILAAITFHRLCTDFLDRLSNVTDKRHSLQRDTSFCGITQQEPQIPIVLRRL</sequence>
<dbReference type="Proteomes" id="UP000614350">
    <property type="component" value="Unassembled WGS sequence"/>
</dbReference>
<gene>
    <name evidence="2" type="ORF">HZH66_006561</name>
</gene>
<proteinExistence type="predicted"/>
<protein>
    <submittedName>
        <fullName evidence="2">Uncharacterized protein</fullName>
    </submittedName>
</protein>
<reference evidence="2" key="1">
    <citation type="journal article" date="2020" name="G3 (Bethesda)">
        <title>High-Quality Assemblies for Three Invasive Social Wasps from the &lt;i&gt;Vespula&lt;/i&gt; Genus.</title>
        <authorList>
            <person name="Harrop T.W.R."/>
            <person name="Guhlin J."/>
            <person name="McLaughlin G.M."/>
            <person name="Permina E."/>
            <person name="Stockwell P."/>
            <person name="Gilligan J."/>
            <person name="Le Lec M.F."/>
            <person name="Gruber M.A.M."/>
            <person name="Quinn O."/>
            <person name="Lovegrove M."/>
            <person name="Duncan E.J."/>
            <person name="Remnant E.J."/>
            <person name="Van Eeckhoven J."/>
            <person name="Graham B."/>
            <person name="Knapp R.A."/>
            <person name="Langford K.W."/>
            <person name="Kronenberg Z."/>
            <person name="Press M.O."/>
            <person name="Eacker S.M."/>
            <person name="Wilson-Rankin E.E."/>
            <person name="Purcell J."/>
            <person name="Lester P.J."/>
            <person name="Dearden P.K."/>
        </authorList>
    </citation>
    <scope>NUCLEOTIDE SEQUENCE</scope>
    <source>
        <strain evidence="2">Marl-1</strain>
    </source>
</reference>
<dbReference type="EMBL" id="JACSEA010000006">
    <property type="protein sequence ID" value="KAF7398664.1"/>
    <property type="molecule type" value="Genomic_DNA"/>
</dbReference>
<evidence type="ECO:0000313" key="2">
    <source>
        <dbReference type="EMBL" id="KAF7398664.1"/>
    </source>
</evidence>
<evidence type="ECO:0000313" key="3">
    <source>
        <dbReference type="Proteomes" id="UP000614350"/>
    </source>
</evidence>